<comment type="subunit">
    <text evidence="3">Homotrimer.</text>
</comment>
<evidence type="ECO:0000256" key="3">
    <source>
        <dbReference type="ARBA" id="ARBA00011233"/>
    </source>
</evidence>
<comment type="caution">
    <text evidence="6">The sequence shown here is derived from an EMBL/GenBank/DDBJ whole genome shotgun (WGS) entry which is preliminary data.</text>
</comment>
<evidence type="ECO:0000313" key="7">
    <source>
        <dbReference type="Proteomes" id="UP001386955"/>
    </source>
</evidence>
<evidence type="ECO:0000256" key="4">
    <source>
        <dbReference type="ARBA" id="ARBA00023239"/>
    </source>
</evidence>
<evidence type="ECO:0008006" key="8">
    <source>
        <dbReference type="Google" id="ProtNLM"/>
    </source>
</evidence>
<dbReference type="EMBL" id="JAYMYS010000004">
    <property type="protein sequence ID" value="KAK7394528.1"/>
    <property type="molecule type" value="Genomic_DNA"/>
</dbReference>
<reference evidence="6 7" key="1">
    <citation type="submission" date="2024-01" db="EMBL/GenBank/DDBJ databases">
        <title>The genomes of 5 underutilized Papilionoideae crops provide insights into root nodulation and disease resistanc.</title>
        <authorList>
            <person name="Jiang F."/>
        </authorList>
    </citation>
    <scope>NUCLEOTIDE SEQUENCE [LARGE SCALE GENOMIC DNA]</scope>
    <source>
        <strain evidence="6">DUOXIRENSHENG_FW03</strain>
        <tissue evidence="6">Leaves</tissue>
    </source>
</reference>
<dbReference type="CDD" id="cd00452">
    <property type="entry name" value="KDPG_aldolase"/>
    <property type="match status" value="1"/>
</dbReference>
<dbReference type="GO" id="GO:0016829">
    <property type="term" value="F:lyase activity"/>
    <property type="evidence" value="ECO:0007669"/>
    <property type="project" value="UniProtKB-KW"/>
</dbReference>
<dbReference type="InterPro" id="IPR000887">
    <property type="entry name" value="Aldlse_KDPG_KHG"/>
</dbReference>
<protein>
    <recommendedName>
        <fullName evidence="8">KHG/KDPG aldolase</fullName>
    </recommendedName>
</protein>
<evidence type="ECO:0000256" key="1">
    <source>
        <dbReference type="ARBA" id="ARBA00004761"/>
    </source>
</evidence>
<comment type="similarity">
    <text evidence="2">Belongs to the KHG/KDPG aldolase family.</text>
</comment>
<dbReference type="Pfam" id="PF01081">
    <property type="entry name" value="Aldolase"/>
    <property type="match status" value="1"/>
</dbReference>
<proteinExistence type="inferred from homology"/>
<dbReference type="Proteomes" id="UP001386955">
    <property type="component" value="Unassembled WGS sequence"/>
</dbReference>
<dbReference type="AlphaFoldDB" id="A0AAN9XJK0"/>
<dbReference type="InterPro" id="IPR013785">
    <property type="entry name" value="Aldolase_TIM"/>
</dbReference>
<dbReference type="Gene3D" id="3.20.20.70">
    <property type="entry name" value="Aldolase class I"/>
    <property type="match status" value="1"/>
</dbReference>
<keyword evidence="4" id="KW-0456">Lyase</keyword>
<comment type="pathway">
    <text evidence="1">Carbohydrate acid metabolism.</text>
</comment>
<evidence type="ECO:0000256" key="2">
    <source>
        <dbReference type="ARBA" id="ARBA00006906"/>
    </source>
</evidence>
<sequence>MRTATATLSLCQWPSTSSSSSSSSASLRMHVRFSNKPPHLSASTVDKTLCQINNSGVIACLRANSAEVAMEAANAAIAGGISVLEIVMSTPGVFEVLQQLVKEHPTMALGVGTVLRIEDAKSAINAGAKFLMSPATIKDILVMDYVQNGEILYIPGTMTPTEILSACDAGAKMVKIYPVSVLGGFQYISAVKKAFPHVSMVASQGITIDSTGEYIFRGASAVVLSDAIFDKEAIAQHNFNKIHKLAHSATLLGNKAVNR</sequence>
<dbReference type="PANTHER" id="PTHR30246:SF1">
    <property type="entry name" value="2-DEHYDRO-3-DEOXY-6-PHOSPHOGALACTONATE ALDOLASE-RELATED"/>
    <property type="match status" value="1"/>
</dbReference>
<evidence type="ECO:0000256" key="5">
    <source>
        <dbReference type="ARBA" id="ARBA00023277"/>
    </source>
</evidence>
<dbReference type="SUPFAM" id="SSF51569">
    <property type="entry name" value="Aldolase"/>
    <property type="match status" value="1"/>
</dbReference>
<dbReference type="PANTHER" id="PTHR30246">
    <property type="entry name" value="2-KETO-3-DEOXY-6-PHOSPHOGLUCONATE ALDOLASE"/>
    <property type="match status" value="1"/>
</dbReference>
<keyword evidence="5" id="KW-0119">Carbohydrate metabolism</keyword>
<name>A0AAN9XJK0_PSOTE</name>
<keyword evidence="7" id="KW-1185">Reference proteome</keyword>
<gene>
    <name evidence="6" type="ORF">VNO78_15057</name>
</gene>
<accession>A0AAN9XJK0</accession>
<organism evidence="6 7">
    <name type="scientific">Psophocarpus tetragonolobus</name>
    <name type="common">Winged bean</name>
    <name type="synonym">Dolichos tetragonolobus</name>
    <dbReference type="NCBI Taxonomy" id="3891"/>
    <lineage>
        <taxon>Eukaryota</taxon>
        <taxon>Viridiplantae</taxon>
        <taxon>Streptophyta</taxon>
        <taxon>Embryophyta</taxon>
        <taxon>Tracheophyta</taxon>
        <taxon>Spermatophyta</taxon>
        <taxon>Magnoliopsida</taxon>
        <taxon>eudicotyledons</taxon>
        <taxon>Gunneridae</taxon>
        <taxon>Pentapetalae</taxon>
        <taxon>rosids</taxon>
        <taxon>fabids</taxon>
        <taxon>Fabales</taxon>
        <taxon>Fabaceae</taxon>
        <taxon>Papilionoideae</taxon>
        <taxon>50 kb inversion clade</taxon>
        <taxon>NPAAA clade</taxon>
        <taxon>indigoferoid/millettioid clade</taxon>
        <taxon>Phaseoleae</taxon>
        <taxon>Psophocarpus</taxon>
    </lineage>
</organism>
<evidence type="ECO:0000313" key="6">
    <source>
        <dbReference type="EMBL" id="KAK7394528.1"/>
    </source>
</evidence>